<gene>
    <name evidence="1" type="ORF">B0T25DRAFT_285139</name>
</gene>
<organism evidence="1 2">
    <name type="scientific">Lasiosphaeria hispida</name>
    <dbReference type="NCBI Taxonomy" id="260671"/>
    <lineage>
        <taxon>Eukaryota</taxon>
        <taxon>Fungi</taxon>
        <taxon>Dikarya</taxon>
        <taxon>Ascomycota</taxon>
        <taxon>Pezizomycotina</taxon>
        <taxon>Sordariomycetes</taxon>
        <taxon>Sordariomycetidae</taxon>
        <taxon>Sordariales</taxon>
        <taxon>Lasiosphaeriaceae</taxon>
        <taxon>Lasiosphaeria</taxon>
    </lineage>
</organism>
<evidence type="ECO:0000313" key="2">
    <source>
        <dbReference type="Proteomes" id="UP001275084"/>
    </source>
</evidence>
<dbReference type="EMBL" id="JAUIQD010000006">
    <property type="protein sequence ID" value="KAK3346697.1"/>
    <property type="molecule type" value="Genomic_DNA"/>
</dbReference>
<dbReference type="AlphaFoldDB" id="A0AAJ0MB22"/>
<reference evidence="1" key="1">
    <citation type="journal article" date="2023" name="Mol. Phylogenet. Evol.">
        <title>Genome-scale phylogeny and comparative genomics of the fungal order Sordariales.</title>
        <authorList>
            <person name="Hensen N."/>
            <person name="Bonometti L."/>
            <person name="Westerberg I."/>
            <person name="Brannstrom I.O."/>
            <person name="Guillou S."/>
            <person name="Cros-Aarteil S."/>
            <person name="Calhoun S."/>
            <person name="Haridas S."/>
            <person name="Kuo A."/>
            <person name="Mondo S."/>
            <person name="Pangilinan J."/>
            <person name="Riley R."/>
            <person name="LaButti K."/>
            <person name="Andreopoulos B."/>
            <person name="Lipzen A."/>
            <person name="Chen C."/>
            <person name="Yan M."/>
            <person name="Daum C."/>
            <person name="Ng V."/>
            <person name="Clum A."/>
            <person name="Steindorff A."/>
            <person name="Ohm R.A."/>
            <person name="Martin F."/>
            <person name="Silar P."/>
            <person name="Natvig D.O."/>
            <person name="Lalanne C."/>
            <person name="Gautier V."/>
            <person name="Ament-Velasquez S.L."/>
            <person name="Kruys A."/>
            <person name="Hutchinson M.I."/>
            <person name="Powell A.J."/>
            <person name="Barry K."/>
            <person name="Miller A.N."/>
            <person name="Grigoriev I.V."/>
            <person name="Debuchy R."/>
            <person name="Gladieux P."/>
            <person name="Hiltunen Thoren M."/>
            <person name="Johannesson H."/>
        </authorList>
    </citation>
    <scope>NUCLEOTIDE SEQUENCE</scope>
    <source>
        <strain evidence="1">CBS 955.72</strain>
    </source>
</reference>
<comment type="caution">
    <text evidence="1">The sequence shown here is derived from an EMBL/GenBank/DDBJ whole genome shotgun (WGS) entry which is preliminary data.</text>
</comment>
<dbReference type="Proteomes" id="UP001275084">
    <property type="component" value="Unassembled WGS sequence"/>
</dbReference>
<keyword evidence="2" id="KW-1185">Reference proteome</keyword>
<reference evidence="1" key="2">
    <citation type="submission" date="2023-06" db="EMBL/GenBank/DDBJ databases">
        <authorList>
            <consortium name="Lawrence Berkeley National Laboratory"/>
            <person name="Haridas S."/>
            <person name="Hensen N."/>
            <person name="Bonometti L."/>
            <person name="Westerberg I."/>
            <person name="Brannstrom I.O."/>
            <person name="Guillou S."/>
            <person name="Cros-Aarteil S."/>
            <person name="Calhoun S."/>
            <person name="Kuo A."/>
            <person name="Mondo S."/>
            <person name="Pangilinan J."/>
            <person name="Riley R."/>
            <person name="Labutti K."/>
            <person name="Andreopoulos B."/>
            <person name="Lipzen A."/>
            <person name="Chen C."/>
            <person name="Yanf M."/>
            <person name="Daum C."/>
            <person name="Ng V."/>
            <person name="Clum A."/>
            <person name="Steindorff A."/>
            <person name="Ohm R."/>
            <person name="Martin F."/>
            <person name="Silar P."/>
            <person name="Natvig D."/>
            <person name="Lalanne C."/>
            <person name="Gautier V."/>
            <person name="Ament-Velasquez S.L."/>
            <person name="Kruys A."/>
            <person name="Hutchinson M.I."/>
            <person name="Powell A.J."/>
            <person name="Barry K."/>
            <person name="Miller A.N."/>
            <person name="Grigoriev I.V."/>
            <person name="Debuchy R."/>
            <person name="Gladieux P."/>
            <person name="Thoren M.H."/>
            <person name="Johannesson H."/>
        </authorList>
    </citation>
    <scope>NUCLEOTIDE SEQUENCE</scope>
    <source>
        <strain evidence="1">CBS 955.72</strain>
    </source>
</reference>
<sequence>MEKWEREGKETAGSRFRDGLLGMGRFNGGMSGHKRWRSGAEGPGDRKMIGALSVLWFFLARFSPPVLPPGGLTLPLSQPSRQITFSPSLNNAGENDADGGVLFFMSCFCCRRSLLFWSLFCCFCCKLGRAMSSVMILLIHSIYDTTPKCCDGHECAYCTEELDIVH</sequence>
<proteinExistence type="predicted"/>
<protein>
    <submittedName>
        <fullName evidence="1">Uncharacterized protein</fullName>
    </submittedName>
</protein>
<name>A0AAJ0MB22_9PEZI</name>
<evidence type="ECO:0000313" key="1">
    <source>
        <dbReference type="EMBL" id="KAK3346697.1"/>
    </source>
</evidence>
<accession>A0AAJ0MB22</accession>